<keyword evidence="6 23" id="KW-0031">Aminopeptidase</keyword>
<evidence type="ECO:0000256" key="18">
    <source>
        <dbReference type="ARBA" id="ARBA00023157"/>
    </source>
</evidence>
<evidence type="ECO:0000256" key="21">
    <source>
        <dbReference type="PIRSR" id="PIRSR634016-3"/>
    </source>
</evidence>
<dbReference type="GO" id="GO:0008270">
    <property type="term" value="F:zinc ion binding"/>
    <property type="evidence" value="ECO:0007669"/>
    <property type="project" value="UniProtKB-UniRule"/>
</dbReference>
<evidence type="ECO:0000256" key="5">
    <source>
        <dbReference type="ARBA" id="ARBA00011748"/>
    </source>
</evidence>
<keyword evidence="18" id="KW-1015">Disulfide bond</keyword>
<dbReference type="Gene3D" id="1.10.390.10">
    <property type="entry name" value="Neutral Protease Domain 2"/>
    <property type="match status" value="1"/>
</dbReference>
<dbReference type="GO" id="GO:0004230">
    <property type="term" value="F:glutamyl aminopeptidase activity"/>
    <property type="evidence" value="ECO:0007669"/>
    <property type="project" value="UniProtKB-EC"/>
</dbReference>
<dbReference type="CDD" id="cd09601">
    <property type="entry name" value="M1_APN-Q_like"/>
    <property type="match status" value="1"/>
</dbReference>
<sequence length="942" mass="109641">MFDKGTAALLVILSFLASCCHGLISHTITNNLYHYDTNETITKESKTIVDTIRTAANNPGTETEVSTSLPTDNPWKHLRLPRSVYPLKYNLLLWPDLQKGTFTGKVNITVDVSDYTTHFIVHSVKLNITKNGVYKNGTPLDVKTSFNYKSNQFFVVETEKVNPGIYVLSYEFEGLLVNGITGFYRSKYFDPLQNATRYLATTQFQATSARKAFPCFDEPAFKSNFTISLVHDKEMIALSNMPVKNQRDFEGTDMLLTTFEESVPMVTYLACFIVGDFKYTSAEISKGREVRVYSTPQQVQNTLYSLDIAQKLLLKYEEYFQIDYPLPKQDLIAIPDFAGGAMENWGLITFRETYLLFEENKTSPVLKQTIATVVAHELVHMWFGNLVTMEWWDDLWLNEGFASYFQHRGIEWIEPEWNVMDQFIIEERHHLIELDIGSRSHPIVQTVNNPVEIGELFDFISYIKGASVIRMLENFMGNENFRRGISNFLVRYKYGNANTEDLWRELSASYSTNTSKNISEIMNTWTRQKGFPVIRVREDPEDADAIFVSQEIFLRDPKKRSANNSVWSVPLNFRNSNGDEVLIWLHDKNEKRIRLNISSSQWWKFNTEQKGYYLVNYDLSTWQRFAKVLQEDYEIMPASDRSNLLFDAFLLASAGDIGYDVPFSLTRYLQNETHLTPWTTAYYSMKTLVDLLEFTEVNSYLKKYIQQIVTPIYNKLGWVESNSHLENLLRTKILELACSTGNADCLKTACDMFLKWIKNKTNVPSHVRMQVYSYGMSELGNDDYWYMMWERFLEEPSAQERDYLMYGLAQVRHPHLLNRYLEYAMDESKIRSQDFFTCLMYIAGNSVGRPIIWDFLRYSWPKLIERFTVDDSNLGEIVKVICSHFTTDYDLQEIKDFFEKYPDAGAGAMARLQTLEVVESNVRWMKLYKQKVADWLSKKMES</sequence>
<evidence type="ECO:0000313" key="28">
    <source>
        <dbReference type="EMBL" id="JAV48329.1"/>
    </source>
</evidence>
<accession>A0A1W7RAZ8</accession>
<keyword evidence="11 23" id="KW-0378">Hydrolase</keyword>
<dbReference type="SUPFAM" id="SSF63737">
    <property type="entry name" value="Leukotriene A4 hydrolase N-terminal domain"/>
    <property type="match status" value="1"/>
</dbReference>
<dbReference type="PANTHER" id="PTHR11533">
    <property type="entry name" value="PROTEASE M1 ZINC METALLOPROTEASE"/>
    <property type="match status" value="1"/>
</dbReference>
<evidence type="ECO:0000256" key="1">
    <source>
        <dbReference type="ARBA" id="ARBA00001703"/>
    </source>
</evidence>
<keyword evidence="15" id="KW-1133">Transmembrane helix</keyword>
<keyword evidence="8 23" id="KW-0645">Protease</keyword>
<dbReference type="GO" id="GO:0070006">
    <property type="term" value="F:metalloaminopeptidase activity"/>
    <property type="evidence" value="ECO:0007669"/>
    <property type="project" value="TreeGrafter"/>
</dbReference>
<feature type="domain" description="Peptidase M1 membrane alanine aminopeptidase" evidence="25">
    <location>
        <begin position="304"/>
        <end position="525"/>
    </location>
</feature>
<evidence type="ECO:0000256" key="16">
    <source>
        <dbReference type="ARBA" id="ARBA00023049"/>
    </source>
</evidence>
<dbReference type="AlphaFoldDB" id="A0A1W7RAZ8"/>
<dbReference type="GO" id="GO:0005615">
    <property type="term" value="C:extracellular space"/>
    <property type="evidence" value="ECO:0007669"/>
    <property type="project" value="TreeGrafter"/>
</dbReference>
<dbReference type="FunFam" id="2.60.40.1910:FF:000006">
    <property type="entry name" value="Aminopeptidase"/>
    <property type="match status" value="1"/>
</dbReference>
<evidence type="ECO:0000256" key="8">
    <source>
        <dbReference type="ARBA" id="ARBA00022670"/>
    </source>
</evidence>
<dbReference type="InterPro" id="IPR001930">
    <property type="entry name" value="Peptidase_M1"/>
</dbReference>
<evidence type="ECO:0000259" key="25">
    <source>
        <dbReference type="Pfam" id="PF01433"/>
    </source>
</evidence>
<comment type="catalytic activity">
    <reaction evidence="1">
        <text>Release of N-terminal glutamate (and to a lesser extent aspartate) from a peptide.</text>
        <dbReference type="EC" id="3.4.11.7"/>
    </reaction>
</comment>
<evidence type="ECO:0000256" key="22">
    <source>
        <dbReference type="PIRSR" id="PIRSR634016-4"/>
    </source>
</evidence>
<dbReference type="GO" id="GO:0005886">
    <property type="term" value="C:plasma membrane"/>
    <property type="evidence" value="ECO:0007669"/>
    <property type="project" value="UniProtKB-SubCell"/>
</dbReference>
<keyword evidence="24" id="KW-0732">Signal</keyword>
<keyword evidence="12 21" id="KW-0862">Zinc</keyword>
<dbReference type="InterPro" id="IPR034016">
    <property type="entry name" value="M1_APN-typ"/>
</dbReference>
<dbReference type="Gene3D" id="2.60.40.1730">
    <property type="entry name" value="tricorn interacting facor f3 domain"/>
    <property type="match status" value="1"/>
</dbReference>
<evidence type="ECO:0000256" key="13">
    <source>
        <dbReference type="ARBA" id="ARBA00022837"/>
    </source>
</evidence>
<dbReference type="EMBL" id="GFAH01000060">
    <property type="protein sequence ID" value="JAV48329.1"/>
    <property type="molecule type" value="Transcribed_RNA"/>
</dbReference>
<feature type="signal peptide" evidence="24">
    <location>
        <begin position="1"/>
        <end position="22"/>
    </location>
</feature>
<feature type="chain" id="PRO_5012732587" description="Aminopeptidase" evidence="24">
    <location>
        <begin position="23"/>
        <end position="942"/>
    </location>
</feature>
<evidence type="ECO:0000256" key="11">
    <source>
        <dbReference type="ARBA" id="ARBA00022801"/>
    </source>
</evidence>
<evidence type="ECO:0000256" key="7">
    <source>
        <dbReference type="ARBA" id="ARBA00022475"/>
    </source>
</evidence>
<evidence type="ECO:0000256" key="20">
    <source>
        <dbReference type="PIRSR" id="PIRSR634016-1"/>
    </source>
</evidence>
<keyword evidence="10 21" id="KW-0479">Metal-binding</keyword>
<dbReference type="Pfam" id="PF01433">
    <property type="entry name" value="Peptidase_M1"/>
    <property type="match status" value="1"/>
</dbReference>
<keyword evidence="16 23" id="KW-0482">Metalloprotease</keyword>
<dbReference type="Gene3D" id="2.60.40.1910">
    <property type="match status" value="1"/>
</dbReference>
<dbReference type="Gene3D" id="1.25.50.20">
    <property type="match status" value="1"/>
</dbReference>
<dbReference type="InterPro" id="IPR024571">
    <property type="entry name" value="ERAP1-like_C_dom"/>
</dbReference>
<dbReference type="Pfam" id="PF11838">
    <property type="entry name" value="ERAP1_C"/>
    <property type="match status" value="1"/>
</dbReference>
<keyword evidence="14" id="KW-0735">Signal-anchor</keyword>
<evidence type="ECO:0000256" key="17">
    <source>
        <dbReference type="ARBA" id="ARBA00023136"/>
    </source>
</evidence>
<feature type="binding site" evidence="21">
    <location>
        <position position="399"/>
    </location>
    <ligand>
        <name>Zn(2+)</name>
        <dbReference type="ChEBI" id="CHEBI:29105"/>
        <note>catalytic</note>
    </ligand>
</feature>
<feature type="domain" description="Aminopeptidase N-like N-terminal" evidence="27">
    <location>
        <begin position="86"/>
        <end position="269"/>
    </location>
</feature>
<comment type="cofactor">
    <cofactor evidence="21 23">
        <name>Zn(2+)</name>
        <dbReference type="ChEBI" id="CHEBI:29105"/>
    </cofactor>
    <text evidence="21 23">Binds 1 zinc ion per subunit.</text>
</comment>
<evidence type="ECO:0000256" key="23">
    <source>
        <dbReference type="RuleBase" id="RU364040"/>
    </source>
</evidence>
<evidence type="ECO:0000256" key="6">
    <source>
        <dbReference type="ARBA" id="ARBA00022438"/>
    </source>
</evidence>
<comment type="subunit">
    <text evidence="5">Homodimer; disulfide-linked.</text>
</comment>
<evidence type="ECO:0000256" key="24">
    <source>
        <dbReference type="SAM" id="SignalP"/>
    </source>
</evidence>
<evidence type="ECO:0000259" key="27">
    <source>
        <dbReference type="Pfam" id="PF17900"/>
    </source>
</evidence>
<name>A0A1W7RAZ8_9SCOR</name>
<protein>
    <recommendedName>
        <fullName evidence="23">Aminopeptidase</fullName>
        <ecNumber evidence="23">3.4.11.-</ecNumber>
    </recommendedName>
</protein>
<dbReference type="PRINTS" id="PR00756">
    <property type="entry name" value="ALADIPTASE"/>
</dbReference>
<dbReference type="Pfam" id="PF17900">
    <property type="entry name" value="Peptidase_M1_N"/>
    <property type="match status" value="1"/>
</dbReference>
<keyword evidence="13" id="KW-0106">Calcium</keyword>
<reference evidence="28" key="1">
    <citation type="submission" date="2016-11" db="EMBL/GenBank/DDBJ databases">
        <title>Venom-gland transcriptomics and venom proteomics of the black-back scorpion (Hadrurus spadix) reveal detectability challenges and an unexplored realm of animal toxin diversity.</title>
        <authorList>
            <person name="Rokyta D.R."/>
            <person name="Ward M.J."/>
        </authorList>
    </citation>
    <scope>NUCLEOTIDE SEQUENCE</scope>
    <source>
        <tissue evidence="28">Venom gland</tissue>
    </source>
</reference>
<dbReference type="GO" id="GO:0042277">
    <property type="term" value="F:peptide binding"/>
    <property type="evidence" value="ECO:0007669"/>
    <property type="project" value="TreeGrafter"/>
</dbReference>
<keyword evidence="7" id="KW-1003">Cell membrane</keyword>
<comment type="similarity">
    <text evidence="4 23">Belongs to the peptidase M1 family.</text>
</comment>
<keyword evidence="19" id="KW-0325">Glycoprotein</keyword>
<evidence type="ECO:0000256" key="14">
    <source>
        <dbReference type="ARBA" id="ARBA00022968"/>
    </source>
</evidence>
<dbReference type="PANTHER" id="PTHR11533:SF276">
    <property type="entry name" value="GLUTAMYL AMINOPEPTIDASE"/>
    <property type="match status" value="1"/>
</dbReference>
<evidence type="ECO:0000259" key="26">
    <source>
        <dbReference type="Pfam" id="PF11838"/>
    </source>
</evidence>
<evidence type="ECO:0000256" key="12">
    <source>
        <dbReference type="ARBA" id="ARBA00022833"/>
    </source>
</evidence>
<evidence type="ECO:0000256" key="15">
    <source>
        <dbReference type="ARBA" id="ARBA00022989"/>
    </source>
</evidence>
<dbReference type="GO" id="GO:0043171">
    <property type="term" value="P:peptide catabolic process"/>
    <property type="evidence" value="ECO:0007669"/>
    <property type="project" value="TreeGrafter"/>
</dbReference>
<feature type="binding site" evidence="21">
    <location>
        <position position="376"/>
    </location>
    <ligand>
        <name>Zn(2+)</name>
        <dbReference type="ChEBI" id="CHEBI:29105"/>
        <note>catalytic</note>
    </ligand>
</feature>
<dbReference type="FunFam" id="1.25.50.20:FF:000001">
    <property type="entry name" value="Aminopeptidase"/>
    <property type="match status" value="1"/>
</dbReference>
<dbReference type="SUPFAM" id="SSF55486">
    <property type="entry name" value="Metalloproteases ('zincins'), catalytic domain"/>
    <property type="match status" value="1"/>
</dbReference>
<dbReference type="InterPro" id="IPR014782">
    <property type="entry name" value="Peptidase_M1_dom"/>
</dbReference>
<evidence type="ECO:0000256" key="2">
    <source>
        <dbReference type="ARBA" id="ARBA00004401"/>
    </source>
</evidence>
<dbReference type="GO" id="GO:0006508">
    <property type="term" value="P:proteolysis"/>
    <property type="evidence" value="ECO:0007669"/>
    <property type="project" value="UniProtKB-KW"/>
</dbReference>
<feature type="site" description="Transition state stabilizer" evidence="22">
    <location>
        <position position="462"/>
    </location>
</feature>
<proteinExistence type="inferred from homology"/>
<evidence type="ECO:0000256" key="19">
    <source>
        <dbReference type="ARBA" id="ARBA00023180"/>
    </source>
</evidence>
<feature type="active site" description="Proton acceptor" evidence="20">
    <location>
        <position position="377"/>
    </location>
</feature>
<evidence type="ECO:0000256" key="9">
    <source>
        <dbReference type="ARBA" id="ARBA00022692"/>
    </source>
</evidence>
<feature type="binding site" evidence="21">
    <location>
        <position position="380"/>
    </location>
    <ligand>
        <name>Zn(2+)</name>
        <dbReference type="ChEBI" id="CHEBI:29105"/>
        <note>catalytic</note>
    </ligand>
</feature>
<keyword evidence="9" id="KW-0812">Transmembrane</keyword>
<keyword evidence="17" id="KW-0472">Membrane</keyword>
<feature type="domain" description="ERAP1-like C-terminal" evidence="26">
    <location>
        <begin position="602"/>
        <end position="919"/>
    </location>
</feature>
<dbReference type="FunFam" id="1.10.390.10:FF:000016">
    <property type="entry name" value="Glutamyl aminopeptidase"/>
    <property type="match status" value="1"/>
</dbReference>
<dbReference type="GO" id="GO:0005737">
    <property type="term" value="C:cytoplasm"/>
    <property type="evidence" value="ECO:0007669"/>
    <property type="project" value="TreeGrafter"/>
</dbReference>
<dbReference type="EC" id="3.4.11.-" evidence="23"/>
<dbReference type="InterPro" id="IPR045357">
    <property type="entry name" value="Aminopeptidase_N-like_N"/>
</dbReference>
<evidence type="ECO:0000256" key="4">
    <source>
        <dbReference type="ARBA" id="ARBA00010136"/>
    </source>
</evidence>
<dbReference type="InterPro" id="IPR050344">
    <property type="entry name" value="Peptidase_M1_aminopeptidases"/>
</dbReference>
<evidence type="ECO:0000256" key="3">
    <source>
        <dbReference type="ARBA" id="ARBA00004609"/>
    </source>
</evidence>
<evidence type="ECO:0000256" key="10">
    <source>
        <dbReference type="ARBA" id="ARBA00022723"/>
    </source>
</evidence>
<dbReference type="FunFam" id="2.60.40.1730:FF:000012">
    <property type="entry name" value="Aminopeptidase N"/>
    <property type="match status" value="1"/>
</dbReference>
<dbReference type="PROSITE" id="PS51257">
    <property type="entry name" value="PROKAR_LIPOPROTEIN"/>
    <property type="match status" value="1"/>
</dbReference>
<dbReference type="InterPro" id="IPR027268">
    <property type="entry name" value="Peptidase_M4/M1_CTD_sf"/>
</dbReference>
<dbReference type="InterPro" id="IPR042097">
    <property type="entry name" value="Aminopeptidase_N-like_N_sf"/>
</dbReference>
<organism evidence="28">
    <name type="scientific">Hadrurus spadix</name>
    <dbReference type="NCBI Taxonomy" id="141984"/>
    <lineage>
        <taxon>Eukaryota</taxon>
        <taxon>Metazoa</taxon>
        <taxon>Ecdysozoa</taxon>
        <taxon>Arthropoda</taxon>
        <taxon>Chelicerata</taxon>
        <taxon>Arachnida</taxon>
        <taxon>Scorpiones</taxon>
        <taxon>Iurida</taxon>
        <taxon>Iuroidea</taxon>
        <taxon>Hadrurus</taxon>
    </lineage>
</organism>
<comment type="subcellular location">
    <subcellularLocation>
        <location evidence="3">Cell membrane</location>
        <topology evidence="3">Lipid-anchor</topology>
        <topology evidence="3">GPI-anchor</topology>
    </subcellularLocation>
    <subcellularLocation>
        <location evidence="2">Cell membrane</location>
        <topology evidence="2">Single-pass type II membrane protein</topology>
    </subcellularLocation>
</comment>